<dbReference type="AlphaFoldDB" id="A0A382HKE2"/>
<evidence type="ECO:0000313" key="1">
    <source>
        <dbReference type="EMBL" id="SVB86981.1"/>
    </source>
</evidence>
<proteinExistence type="predicted"/>
<dbReference type="EMBL" id="UINC01061424">
    <property type="protein sequence ID" value="SVB86981.1"/>
    <property type="molecule type" value="Genomic_DNA"/>
</dbReference>
<accession>A0A382HKE2</accession>
<reference evidence="1" key="1">
    <citation type="submission" date="2018-05" db="EMBL/GenBank/DDBJ databases">
        <authorList>
            <person name="Lanie J.A."/>
            <person name="Ng W.-L."/>
            <person name="Kazmierczak K.M."/>
            <person name="Andrzejewski T.M."/>
            <person name="Davidsen T.M."/>
            <person name="Wayne K.J."/>
            <person name="Tettelin H."/>
            <person name="Glass J.I."/>
            <person name="Rusch D."/>
            <person name="Podicherti R."/>
            <person name="Tsui H.-C.T."/>
            <person name="Winkler M.E."/>
        </authorList>
    </citation>
    <scope>NUCLEOTIDE SEQUENCE</scope>
</reference>
<sequence length="331" mass="32278">MAYSKARHLSTILLASGRVKRASSNWGDGSDTLTLGNLPTITNAKLDNASVTINSVATALGTSADENIQDLVGAMFSGNTETGVTVTYQDGDGTIDLVIGTLNQNTTGSAATLTTARTIGGTSFDGSANIAVALAATTTALASARTIGGVSFDGTANINLPGVNATGNQATTGNAATATLAATTTALASARTIGGTSFDGTANIAVGLAATATALATARTIGGVSFDGTANINLPGVNAAGNQNTTGTATLSTNVTATANNSTDETVYPTFVDGATGSQGVETDTGLTYNPSTGMLTATGFTGTITGNVTGNLLGTPTAPTAAAISGAFSI</sequence>
<protein>
    <submittedName>
        <fullName evidence="1">Uncharacterized protein</fullName>
    </submittedName>
</protein>
<name>A0A382HKE2_9ZZZZ</name>
<organism evidence="1">
    <name type="scientific">marine metagenome</name>
    <dbReference type="NCBI Taxonomy" id="408172"/>
    <lineage>
        <taxon>unclassified sequences</taxon>
        <taxon>metagenomes</taxon>
        <taxon>ecological metagenomes</taxon>
    </lineage>
</organism>
<gene>
    <name evidence="1" type="ORF">METZ01_LOCUS239835</name>
</gene>